<dbReference type="PANTHER" id="PTHR46825">
    <property type="entry name" value="D-ALANYL-D-ALANINE-CARBOXYPEPTIDASE/ENDOPEPTIDASE AMPH"/>
    <property type="match status" value="1"/>
</dbReference>
<gene>
    <name evidence="4" type="ORF">GWK10_15335</name>
</gene>
<evidence type="ECO:0000259" key="2">
    <source>
        <dbReference type="Pfam" id="PF00144"/>
    </source>
</evidence>
<evidence type="ECO:0000256" key="1">
    <source>
        <dbReference type="SAM" id="MobiDB-lite"/>
    </source>
</evidence>
<reference evidence="4 5" key="1">
    <citation type="submission" date="2020-01" db="EMBL/GenBank/DDBJ databases">
        <title>Spongiivirga citrea KCTC 32990T.</title>
        <authorList>
            <person name="Wang G."/>
        </authorList>
    </citation>
    <scope>NUCLEOTIDE SEQUENCE [LARGE SCALE GENOMIC DNA]</scope>
    <source>
        <strain evidence="4 5">KCTC 32990</strain>
    </source>
</reference>
<dbReference type="Pfam" id="PF00144">
    <property type="entry name" value="Beta-lactamase"/>
    <property type="match status" value="1"/>
</dbReference>
<dbReference type="Gene3D" id="2.40.128.600">
    <property type="match status" value="1"/>
</dbReference>
<accession>A0A6M0CLP5</accession>
<dbReference type="Proteomes" id="UP000474296">
    <property type="component" value="Unassembled WGS sequence"/>
</dbReference>
<comment type="caution">
    <text evidence="4">The sequence shown here is derived from an EMBL/GenBank/DDBJ whole genome shotgun (WGS) entry which is preliminary data.</text>
</comment>
<dbReference type="InterPro" id="IPR050491">
    <property type="entry name" value="AmpC-like"/>
</dbReference>
<dbReference type="InterPro" id="IPR021860">
    <property type="entry name" value="Peptidase_S12_Pab87-rel_C"/>
</dbReference>
<dbReference type="RefSeq" id="WP_164033272.1">
    <property type="nucleotide sequence ID" value="NZ_JAABOQ010000006.1"/>
</dbReference>
<proteinExistence type="predicted"/>
<dbReference type="PANTHER" id="PTHR46825:SF15">
    <property type="entry name" value="BETA-LACTAMASE-RELATED DOMAIN-CONTAINING PROTEIN"/>
    <property type="match status" value="1"/>
</dbReference>
<dbReference type="AlphaFoldDB" id="A0A6M0CLP5"/>
<name>A0A6M0CLP5_9FLAO</name>
<dbReference type="GO" id="GO:0016787">
    <property type="term" value="F:hydrolase activity"/>
    <property type="evidence" value="ECO:0007669"/>
    <property type="project" value="UniProtKB-KW"/>
</dbReference>
<keyword evidence="5" id="KW-1185">Reference proteome</keyword>
<dbReference type="SUPFAM" id="SSF56601">
    <property type="entry name" value="beta-lactamase/transpeptidase-like"/>
    <property type="match status" value="1"/>
</dbReference>
<feature type="compositionally biased region" description="Basic and acidic residues" evidence="1">
    <location>
        <begin position="384"/>
        <end position="394"/>
    </location>
</feature>
<dbReference type="Pfam" id="PF11954">
    <property type="entry name" value="DUF3471"/>
    <property type="match status" value="1"/>
</dbReference>
<feature type="domain" description="Peptidase S12 Pab87-related C-terminal" evidence="3">
    <location>
        <begin position="405"/>
        <end position="509"/>
    </location>
</feature>
<evidence type="ECO:0000313" key="5">
    <source>
        <dbReference type="Proteomes" id="UP000474296"/>
    </source>
</evidence>
<organism evidence="4 5">
    <name type="scientific">Spongiivirga citrea</name>
    <dbReference type="NCBI Taxonomy" id="1481457"/>
    <lineage>
        <taxon>Bacteria</taxon>
        <taxon>Pseudomonadati</taxon>
        <taxon>Bacteroidota</taxon>
        <taxon>Flavobacteriia</taxon>
        <taxon>Flavobacteriales</taxon>
        <taxon>Flavobacteriaceae</taxon>
        <taxon>Spongiivirga</taxon>
    </lineage>
</organism>
<dbReference type="InterPro" id="IPR001466">
    <property type="entry name" value="Beta-lactam-related"/>
</dbReference>
<dbReference type="Gene3D" id="3.40.710.10">
    <property type="entry name" value="DD-peptidase/beta-lactamase superfamily"/>
    <property type="match status" value="1"/>
</dbReference>
<keyword evidence="4" id="KW-0378">Hydrolase</keyword>
<feature type="region of interest" description="Disordered" evidence="1">
    <location>
        <begin position="384"/>
        <end position="410"/>
    </location>
</feature>
<feature type="domain" description="Beta-lactamase-related" evidence="2">
    <location>
        <begin position="39"/>
        <end position="361"/>
    </location>
</feature>
<sequence>MKKSIFVLATFFFVSTIVAQKTDKRLSGLDKQLNEILNDWQAAGFAVGVVKKDKILYAKGFGYRDYENKIPVDANTLFEIGSSTKAFTSSLLGILREEGSVDFNESPRKYIPYLKFESDQLNNRLTVKDFMSHRSGLPRHDFAWYMFNTDNKDSLLQRMEFHKPFADVREQWYYNNWGFLLQGVITEKVTGKSWEDNVKERIFDPLGMKRSNTNISGLKSDSNASFGYEVKDDKISKMDYYDISGMGPAGSIGSSANDMAKWAMLWLNKGKNGEKQILSEAYINEAISSHAVVSSGIPRKESPDMFFGNYGYGWFLSSYKGHYRVEHGGNIDGFSASVSFFPTDDLGIVVLTNQNGSQVTSIVRNTIADRMLKVRKEDWNEKLKKRRDEAKEKGEEGEDSTSSNKVEGTKPSHAMIAYTGKYNNPGYGTFEIEVKNDSMFAKFPIIKFWLEHYHYDIFVPHRMAKDGSIDIDEDNDVVGLIVSFRTGTDGEISGLEAALEPTLDPIKFTRKPTSVDLSKEEVEAYVGEFNLMGQDIKFYTKEDTTLFAFIKGQPEYELIYTGDNTFALKILDGYKVSFSNEKNGKYHGATFKQPQGNFTATRKK</sequence>
<evidence type="ECO:0000259" key="3">
    <source>
        <dbReference type="Pfam" id="PF11954"/>
    </source>
</evidence>
<dbReference type="InterPro" id="IPR012338">
    <property type="entry name" value="Beta-lactam/transpept-like"/>
</dbReference>
<protein>
    <submittedName>
        <fullName evidence="4">Serine hydrolase</fullName>
    </submittedName>
</protein>
<evidence type="ECO:0000313" key="4">
    <source>
        <dbReference type="EMBL" id="NER18592.1"/>
    </source>
</evidence>
<dbReference type="EMBL" id="JAABOQ010000006">
    <property type="protein sequence ID" value="NER18592.1"/>
    <property type="molecule type" value="Genomic_DNA"/>
</dbReference>